<keyword evidence="6" id="KW-1185">Reference proteome</keyword>
<feature type="domain" description="Disease resistance N-terminal" evidence="4">
    <location>
        <begin position="5"/>
        <end position="93"/>
    </location>
</feature>
<name>A0A392NES7_9FABA</name>
<organism evidence="5 6">
    <name type="scientific">Trifolium medium</name>
    <dbReference type="NCBI Taxonomy" id="97028"/>
    <lineage>
        <taxon>Eukaryota</taxon>
        <taxon>Viridiplantae</taxon>
        <taxon>Streptophyta</taxon>
        <taxon>Embryophyta</taxon>
        <taxon>Tracheophyta</taxon>
        <taxon>Spermatophyta</taxon>
        <taxon>Magnoliopsida</taxon>
        <taxon>eudicotyledons</taxon>
        <taxon>Gunneridae</taxon>
        <taxon>Pentapetalae</taxon>
        <taxon>rosids</taxon>
        <taxon>fabids</taxon>
        <taxon>Fabales</taxon>
        <taxon>Fabaceae</taxon>
        <taxon>Papilionoideae</taxon>
        <taxon>50 kb inversion clade</taxon>
        <taxon>NPAAA clade</taxon>
        <taxon>Hologalegina</taxon>
        <taxon>IRL clade</taxon>
        <taxon>Trifolieae</taxon>
        <taxon>Trifolium</taxon>
    </lineage>
</organism>
<dbReference type="Pfam" id="PF18052">
    <property type="entry name" value="Rx_N"/>
    <property type="match status" value="1"/>
</dbReference>
<dbReference type="PANTHER" id="PTHR19338">
    <property type="entry name" value="TRANSLOCASE OF INNER MITOCHONDRIAL MEMBRANE 13 HOMOLOG"/>
    <property type="match status" value="1"/>
</dbReference>
<dbReference type="Gene3D" id="1.20.5.4130">
    <property type="match status" value="1"/>
</dbReference>
<comment type="caution">
    <text evidence="5">The sequence shown here is derived from an EMBL/GenBank/DDBJ whole genome shotgun (WGS) entry which is preliminary data.</text>
</comment>
<dbReference type="InterPro" id="IPR041118">
    <property type="entry name" value="Rx_N"/>
</dbReference>
<evidence type="ECO:0000256" key="3">
    <source>
        <dbReference type="ARBA" id="ARBA00022821"/>
    </source>
</evidence>
<keyword evidence="1" id="KW-0677">Repeat</keyword>
<dbReference type="PANTHER" id="PTHR19338:SF32">
    <property type="entry name" value="OS06G0287500 PROTEIN"/>
    <property type="match status" value="1"/>
</dbReference>
<keyword evidence="2" id="KW-0547">Nucleotide-binding</keyword>
<dbReference type="GO" id="GO:0000166">
    <property type="term" value="F:nucleotide binding"/>
    <property type="evidence" value="ECO:0007669"/>
    <property type="project" value="UniProtKB-KW"/>
</dbReference>
<keyword evidence="3" id="KW-0611">Plant defense</keyword>
<reference evidence="5 6" key="1">
    <citation type="journal article" date="2018" name="Front. Plant Sci.">
        <title>Red Clover (Trifolium pratense) and Zigzag Clover (T. medium) - A Picture of Genomic Similarities and Differences.</title>
        <authorList>
            <person name="Dluhosova J."/>
            <person name="Istvanek J."/>
            <person name="Nedelnik J."/>
            <person name="Repkova J."/>
        </authorList>
    </citation>
    <scope>NUCLEOTIDE SEQUENCE [LARGE SCALE GENOMIC DNA]</scope>
    <source>
        <strain evidence="6">cv. 10/8</strain>
        <tissue evidence="5">Leaf</tissue>
    </source>
</reference>
<evidence type="ECO:0000313" key="6">
    <source>
        <dbReference type="Proteomes" id="UP000265520"/>
    </source>
</evidence>
<proteinExistence type="predicted"/>
<evidence type="ECO:0000259" key="4">
    <source>
        <dbReference type="Pfam" id="PF18052"/>
    </source>
</evidence>
<dbReference type="EMBL" id="LXQA010036614">
    <property type="protein sequence ID" value="MCH98061.1"/>
    <property type="molecule type" value="Genomic_DNA"/>
</dbReference>
<evidence type="ECO:0000256" key="2">
    <source>
        <dbReference type="ARBA" id="ARBA00022741"/>
    </source>
</evidence>
<dbReference type="GO" id="GO:0006952">
    <property type="term" value="P:defense response"/>
    <property type="evidence" value="ECO:0007669"/>
    <property type="project" value="UniProtKB-KW"/>
</dbReference>
<gene>
    <name evidence="5" type="ORF">A2U01_0019060</name>
</gene>
<dbReference type="AlphaFoldDB" id="A0A392NES7"/>
<dbReference type="CDD" id="cd14798">
    <property type="entry name" value="RX-CC_like"/>
    <property type="match status" value="1"/>
</dbReference>
<feature type="non-terminal residue" evidence="5">
    <location>
        <position position="160"/>
    </location>
</feature>
<protein>
    <submittedName>
        <fullName evidence="5">NB-ARC domain disease resistance protein</fullName>
    </submittedName>
</protein>
<dbReference type="InterPro" id="IPR038005">
    <property type="entry name" value="RX-like_CC"/>
</dbReference>
<dbReference type="Proteomes" id="UP000265520">
    <property type="component" value="Unassembled WGS sequence"/>
</dbReference>
<evidence type="ECO:0000256" key="1">
    <source>
        <dbReference type="ARBA" id="ARBA00022737"/>
    </source>
</evidence>
<accession>A0A392NES7</accession>
<sequence>MAEMAVSFAIDKLLPLLIEEVNLLKGVHKEFADIKDELVSIQAFLKDADRRAAAQAPNISEMDKIWVKQVREVAFRIEDVVDEYMLSLEQQPQDQPDNPGCAALIQMITQLFKTLKQRHQIASEIQEIKSLMCGIKKRSESYNFKPSFEQGSSSSNEGQL</sequence>
<evidence type="ECO:0000313" key="5">
    <source>
        <dbReference type="EMBL" id="MCH98061.1"/>
    </source>
</evidence>